<dbReference type="InterPro" id="IPR001478">
    <property type="entry name" value="PDZ"/>
</dbReference>
<evidence type="ECO:0000256" key="1">
    <source>
        <dbReference type="SAM" id="MobiDB-lite"/>
    </source>
</evidence>
<dbReference type="AlphaFoldDB" id="A0ABD2PGV5"/>
<evidence type="ECO:0000313" key="4">
    <source>
        <dbReference type="Proteomes" id="UP001516400"/>
    </source>
</evidence>
<comment type="caution">
    <text evidence="3">The sequence shown here is derived from an EMBL/GenBank/DDBJ whole genome shotgun (WGS) entry which is preliminary data.</text>
</comment>
<gene>
    <name evidence="3" type="ORF">HHI36_023593</name>
</gene>
<dbReference type="Pfam" id="PF00595">
    <property type="entry name" value="PDZ"/>
    <property type="match status" value="1"/>
</dbReference>
<dbReference type="CDD" id="cd06759">
    <property type="entry name" value="PDZ3_PDZD2-PDZ1_hPro-IL-16-like"/>
    <property type="match status" value="1"/>
</dbReference>
<dbReference type="PROSITE" id="PS50106">
    <property type="entry name" value="PDZ"/>
    <property type="match status" value="1"/>
</dbReference>
<dbReference type="Gene3D" id="2.30.42.10">
    <property type="match status" value="1"/>
</dbReference>
<dbReference type="InterPro" id="IPR036034">
    <property type="entry name" value="PDZ_sf"/>
</dbReference>
<dbReference type="PANTHER" id="PTHR11324:SF16">
    <property type="entry name" value="PDZ DOMAIN-CONTAINING PROTEIN 2"/>
    <property type="match status" value="1"/>
</dbReference>
<evidence type="ECO:0000313" key="3">
    <source>
        <dbReference type="EMBL" id="KAL3290239.1"/>
    </source>
</evidence>
<protein>
    <recommendedName>
        <fullName evidence="2">PDZ domain-containing protein</fullName>
    </recommendedName>
</protein>
<keyword evidence="4" id="KW-1185">Reference proteome</keyword>
<dbReference type="SMART" id="SM00228">
    <property type="entry name" value="PDZ"/>
    <property type="match status" value="1"/>
</dbReference>
<accession>A0ABD2PGV5</accession>
<proteinExistence type="predicted"/>
<feature type="compositionally biased region" description="Polar residues" evidence="1">
    <location>
        <begin position="42"/>
        <end position="66"/>
    </location>
</feature>
<feature type="region of interest" description="Disordered" evidence="1">
    <location>
        <begin position="122"/>
        <end position="151"/>
    </location>
</feature>
<feature type="compositionally biased region" description="Basic residues" evidence="1">
    <location>
        <begin position="244"/>
        <end position="257"/>
    </location>
</feature>
<dbReference type="Proteomes" id="UP001516400">
    <property type="component" value="Unassembled WGS sequence"/>
</dbReference>
<name>A0ABD2PGV5_9CUCU</name>
<feature type="region of interest" description="Disordered" evidence="1">
    <location>
        <begin position="37"/>
        <end position="72"/>
    </location>
</feature>
<sequence>MCSRAIFQDIADIDLNGSISQRWKRLRNCCSLRGFKGHDSPSEPSSATLLESSSPHTLVSTPQATSYRRLPGAKKTSVQDVLRAKLSSIHVGLRKSRGLSVQEVFNGNFNDSKQPTFYIPSPVSSTSGSNSVSITVSDSPVQREGSEARRRTRFRRRSVNSLNYCLERDCGYDSCESQLYDSLPFEPPPDYDIVEDKTPDKASRRWSVVGSVPVSNNHLSNNHITNTNKFNLETANIKIPKTKLNKKHFERARSHSPSKREQNAKLKTGDGSKYPPPKVVNSKTHYELIGKKQRPEINQSGECDRMNTTYKQDWLEELEEVEEEEEESKFCTLPRGGCSTFTIRQVVFQKGQGTKALGFSIVGGRDSPRGNMGIYVKTIFPNGQAAESGNLKEGDEILAVNSKPLHGASHQEAIGVFKQIRSGQVLLHIGRRVNKKARERYT</sequence>
<organism evidence="3 4">
    <name type="scientific">Cryptolaemus montrouzieri</name>
    <dbReference type="NCBI Taxonomy" id="559131"/>
    <lineage>
        <taxon>Eukaryota</taxon>
        <taxon>Metazoa</taxon>
        <taxon>Ecdysozoa</taxon>
        <taxon>Arthropoda</taxon>
        <taxon>Hexapoda</taxon>
        <taxon>Insecta</taxon>
        <taxon>Pterygota</taxon>
        <taxon>Neoptera</taxon>
        <taxon>Endopterygota</taxon>
        <taxon>Coleoptera</taxon>
        <taxon>Polyphaga</taxon>
        <taxon>Cucujiformia</taxon>
        <taxon>Coccinelloidea</taxon>
        <taxon>Coccinellidae</taxon>
        <taxon>Scymninae</taxon>
        <taxon>Scymnini</taxon>
        <taxon>Cryptolaemus</taxon>
    </lineage>
</organism>
<feature type="compositionally biased region" description="Basic and acidic residues" evidence="1">
    <location>
        <begin position="258"/>
        <end position="270"/>
    </location>
</feature>
<dbReference type="EMBL" id="JABFTP020000186">
    <property type="protein sequence ID" value="KAL3290239.1"/>
    <property type="molecule type" value="Genomic_DNA"/>
</dbReference>
<feature type="domain" description="PDZ" evidence="2">
    <location>
        <begin position="345"/>
        <end position="419"/>
    </location>
</feature>
<feature type="compositionally biased region" description="Low complexity" evidence="1">
    <location>
        <begin position="122"/>
        <end position="140"/>
    </location>
</feature>
<reference evidence="3 4" key="1">
    <citation type="journal article" date="2021" name="BMC Biol.">
        <title>Horizontally acquired antibacterial genes associated with adaptive radiation of ladybird beetles.</title>
        <authorList>
            <person name="Li H.S."/>
            <person name="Tang X.F."/>
            <person name="Huang Y.H."/>
            <person name="Xu Z.Y."/>
            <person name="Chen M.L."/>
            <person name="Du X.Y."/>
            <person name="Qiu B.Y."/>
            <person name="Chen P.T."/>
            <person name="Zhang W."/>
            <person name="Slipinski A."/>
            <person name="Escalona H.E."/>
            <person name="Waterhouse R.M."/>
            <person name="Zwick A."/>
            <person name="Pang H."/>
        </authorList>
    </citation>
    <scope>NUCLEOTIDE SEQUENCE [LARGE SCALE GENOMIC DNA]</scope>
    <source>
        <strain evidence="3">SYSU2018</strain>
    </source>
</reference>
<dbReference type="SUPFAM" id="SSF50156">
    <property type="entry name" value="PDZ domain-like"/>
    <property type="match status" value="1"/>
</dbReference>
<evidence type="ECO:0000259" key="2">
    <source>
        <dbReference type="PROSITE" id="PS50106"/>
    </source>
</evidence>
<dbReference type="PANTHER" id="PTHR11324">
    <property type="entry name" value="IL16-RELATED"/>
    <property type="match status" value="1"/>
</dbReference>
<feature type="region of interest" description="Disordered" evidence="1">
    <location>
        <begin position="244"/>
        <end position="279"/>
    </location>
</feature>